<proteinExistence type="predicted"/>
<evidence type="ECO:0000313" key="8">
    <source>
        <dbReference type="Proteomes" id="UP000182840"/>
    </source>
</evidence>
<evidence type="ECO:0008006" key="9">
    <source>
        <dbReference type="Google" id="ProtNLM"/>
    </source>
</evidence>
<accession>A0A1L3SU72</accession>
<dbReference type="AlphaFoldDB" id="A0A1L3SU72"/>
<feature type="transmembrane region" description="Helical" evidence="6">
    <location>
        <begin position="196"/>
        <end position="214"/>
    </location>
</feature>
<feature type="transmembrane region" description="Helical" evidence="6">
    <location>
        <begin position="226"/>
        <end position="244"/>
    </location>
</feature>
<evidence type="ECO:0000256" key="5">
    <source>
        <dbReference type="ARBA" id="ARBA00023136"/>
    </source>
</evidence>
<comment type="subcellular location">
    <subcellularLocation>
        <location evidence="1">Cell membrane</location>
        <topology evidence="1">Multi-pass membrane protein</topology>
    </subcellularLocation>
</comment>
<evidence type="ECO:0000256" key="1">
    <source>
        <dbReference type="ARBA" id="ARBA00004651"/>
    </source>
</evidence>
<gene>
    <name evidence="7" type="ORF">BSQ44_17435</name>
</gene>
<dbReference type="OrthoDB" id="2542372at2"/>
<feature type="transmembrane region" description="Helical" evidence="6">
    <location>
        <begin position="12"/>
        <end position="30"/>
    </location>
</feature>
<feature type="transmembrane region" description="Helical" evidence="6">
    <location>
        <begin position="36"/>
        <end position="55"/>
    </location>
</feature>
<dbReference type="Pfam" id="PF03706">
    <property type="entry name" value="LPG_synthase_TM"/>
    <property type="match status" value="1"/>
</dbReference>
<evidence type="ECO:0000256" key="6">
    <source>
        <dbReference type="SAM" id="Phobius"/>
    </source>
</evidence>
<evidence type="ECO:0000313" key="7">
    <source>
        <dbReference type="EMBL" id="APH72949.1"/>
    </source>
</evidence>
<organism evidence="7 8">
    <name type="scientific">Aquibium oceanicum</name>
    <dbReference type="NCBI Taxonomy" id="1670800"/>
    <lineage>
        <taxon>Bacteria</taxon>
        <taxon>Pseudomonadati</taxon>
        <taxon>Pseudomonadota</taxon>
        <taxon>Alphaproteobacteria</taxon>
        <taxon>Hyphomicrobiales</taxon>
        <taxon>Phyllobacteriaceae</taxon>
        <taxon>Aquibium</taxon>
    </lineage>
</organism>
<dbReference type="KEGG" id="meso:BSQ44_17435"/>
<keyword evidence="8" id="KW-1185">Reference proteome</keyword>
<dbReference type="STRING" id="1670800.BSQ44_17435"/>
<dbReference type="GO" id="GO:0005886">
    <property type="term" value="C:plasma membrane"/>
    <property type="evidence" value="ECO:0007669"/>
    <property type="project" value="UniProtKB-SubCell"/>
</dbReference>
<keyword evidence="4 6" id="KW-1133">Transmembrane helix</keyword>
<keyword evidence="2" id="KW-1003">Cell membrane</keyword>
<feature type="transmembrane region" description="Helical" evidence="6">
    <location>
        <begin position="159"/>
        <end position="180"/>
    </location>
</feature>
<evidence type="ECO:0000256" key="2">
    <source>
        <dbReference type="ARBA" id="ARBA00022475"/>
    </source>
</evidence>
<name>A0A1L3SU72_9HYPH</name>
<keyword evidence="5 6" id="KW-0472">Membrane</keyword>
<dbReference type="EMBL" id="CP018171">
    <property type="protein sequence ID" value="APH72949.1"/>
    <property type="molecule type" value="Genomic_DNA"/>
</dbReference>
<reference evidence="8" key="1">
    <citation type="submission" date="2016-11" db="EMBL/GenBank/DDBJ databases">
        <title>Mesorhizobium oceanicum sp. nov., isolated from deep seawater in South China Sea.</title>
        <authorList>
            <person name="Fu G.-Y."/>
        </authorList>
    </citation>
    <scope>NUCLEOTIDE SEQUENCE [LARGE SCALE GENOMIC DNA]</scope>
    <source>
        <strain evidence="8">B7</strain>
    </source>
</reference>
<dbReference type="Proteomes" id="UP000182840">
    <property type="component" value="Chromosome"/>
</dbReference>
<keyword evidence="3 6" id="KW-0812">Transmembrane</keyword>
<evidence type="ECO:0000256" key="3">
    <source>
        <dbReference type="ARBA" id="ARBA00022692"/>
    </source>
</evidence>
<dbReference type="RefSeq" id="WP_072606419.1">
    <property type="nucleotide sequence ID" value="NZ_CP018171.1"/>
</dbReference>
<protein>
    <recommendedName>
        <fullName evidence="9">Flippase-like domain-containing protein</fullName>
    </recommendedName>
</protein>
<dbReference type="InterPro" id="IPR022791">
    <property type="entry name" value="L-PG_synthase/AglD"/>
</dbReference>
<evidence type="ECO:0000256" key="4">
    <source>
        <dbReference type="ARBA" id="ARBA00022989"/>
    </source>
</evidence>
<sequence>MTFATAKTIAKWAWTIAILGIVVWFCVTRWDKIVQTLATLPAGTIALATLAIVLAKFGLVLTMRTAAIGAGLPLSVKDSYWIYNMTQLGKYVPGSIWQFVGRVVILKRRGAPGAKIRDAMLSEHGWVLSTALAISAVLILLAQPHFFLDWADSIDISPWLSLGLVLGVVGFVFAAGLVYYRGRLIRWLWRMRPPPSAILVLAITWLLLGLSYWITLGPFATSPVPWYYAVGIYCFAYIAGFMVPFAPAGLGIRESILTFAMLPYLPIETSVLLASMNRVVYFAAELIVVVPCFFMEREGGSAPEAPGA</sequence>
<feature type="transmembrane region" description="Helical" evidence="6">
    <location>
        <begin position="125"/>
        <end position="147"/>
    </location>
</feature>